<organism evidence="5 6">
    <name type="scientific">Paenibacillus amylolyticus</name>
    <dbReference type="NCBI Taxonomy" id="1451"/>
    <lineage>
        <taxon>Bacteria</taxon>
        <taxon>Bacillati</taxon>
        <taxon>Bacillota</taxon>
        <taxon>Bacilli</taxon>
        <taxon>Bacillales</taxon>
        <taxon>Paenibacillaceae</taxon>
        <taxon>Paenibacillus</taxon>
    </lineage>
</organism>
<dbReference type="PROSITE" id="PS01124">
    <property type="entry name" value="HTH_ARAC_FAMILY_2"/>
    <property type="match status" value="1"/>
</dbReference>
<reference evidence="5" key="1">
    <citation type="submission" date="2023-07" db="EMBL/GenBank/DDBJ databases">
        <title>Sorghum-associated microbial communities from plants grown in Nebraska, USA.</title>
        <authorList>
            <person name="Schachtman D."/>
        </authorList>
    </citation>
    <scope>NUCLEOTIDE SEQUENCE</scope>
    <source>
        <strain evidence="5">BE80</strain>
    </source>
</reference>
<dbReference type="AlphaFoldDB" id="A0AAP5LNV4"/>
<keyword evidence="1" id="KW-0805">Transcription regulation</keyword>
<dbReference type="GO" id="GO:0043565">
    <property type="term" value="F:sequence-specific DNA binding"/>
    <property type="evidence" value="ECO:0007669"/>
    <property type="project" value="InterPro"/>
</dbReference>
<dbReference type="InterPro" id="IPR050204">
    <property type="entry name" value="AraC_XylS_family_regulators"/>
</dbReference>
<name>A0AAP5LNV4_PAEAM</name>
<proteinExistence type="predicted"/>
<evidence type="ECO:0000256" key="1">
    <source>
        <dbReference type="ARBA" id="ARBA00023015"/>
    </source>
</evidence>
<evidence type="ECO:0000259" key="4">
    <source>
        <dbReference type="PROSITE" id="PS01124"/>
    </source>
</evidence>
<dbReference type="InterPro" id="IPR046532">
    <property type="entry name" value="DUF6597"/>
</dbReference>
<dbReference type="EMBL" id="JAVDTR010000006">
    <property type="protein sequence ID" value="MDR6724070.1"/>
    <property type="molecule type" value="Genomic_DNA"/>
</dbReference>
<dbReference type="SMART" id="SM00342">
    <property type="entry name" value="HTH_ARAC"/>
    <property type="match status" value="1"/>
</dbReference>
<protein>
    <submittedName>
        <fullName evidence="5">AraC-like DNA-binding protein</fullName>
    </submittedName>
</protein>
<evidence type="ECO:0000256" key="3">
    <source>
        <dbReference type="ARBA" id="ARBA00023163"/>
    </source>
</evidence>
<dbReference type="Pfam" id="PF12833">
    <property type="entry name" value="HTH_18"/>
    <property type="match status" value="1"/>
</dbReference>
<comment type="caution">
    <text evidence="5">The sequence shown here is derived from an EMBL/GenBank/DDBJ whole genome shotgun (WGS) entry which is preliminary data.</text>
</comment>
<dbReference type="Proteomes" id="UP001254832">
    <property type="component" value="Unassembled WGS sequence"/>
</dbReference>
<sequence>MDVTLHTMFRPIQINGTDEQSYYVERMPSADLMAYIACYWESGFFSNREESMLPKQVNGVPTRVLPDGCTDILITYDAAQPKHTLSYCGNYTQPFMFPQSVGVVPSADYTFGVRFFPGGARSFHGLPLDTFTDLRIALEECWPTQVDELRERLATTNSFDERVRVMEGTLKRLSVRISAYEQDLMKNVLHRIFSEGGSMNVHELAMREVVSERQLHRKFAGWIGVSPKRFSEIVRFHRVLASIHQNPARDWAALAVEHGFYDQAHLIRHFRKFYGETPRTAAKEHHLMMSDLYNRLDKPSVILKP</sequence>
<evidence type="ECO:0000313" key="5">
    <source>
        <dbReference type="EMBL" id="MDR6724070.1"/>
    </source>
</evidence>
<feature type="domain" description="HTH araC/xylS-type" evidence="4">
    <location>
        <begin position="183"/>
        <end position="284"/>
    </location>
</feature>
<dbReference type="Pfam" id="PF20240">
    <property type="entry name" value="DUF6597"/>
    <property type="match status" value="1"/>
</dbReference>
<dbReference type="GO" id="GO:0003700">
    <property type="term" value="F:DNA-binding transcription factor activity"/>
    <property type="evidence" value="ECO:0007669"/>
    <property type="project" value="InterPro"/>
</dbReference>
<dbReference type="InterPro" id="IPR009057">
    <property type="entry name" value="Homeodomain-like_sf"/>
</dbReference>
<keyword evidence="2 5" id="KW-0238">DNA-binding</keyword>
<dbReference type="RefSeq" id="WP_310139890.1">
    <property type="nucleotide sequence ID" value="NZ_JAVDTR010000006.1"/>
</dbReference>
<gene>
    <name evidence="5" type="ORF">J2W91_002532</name>
</gene>
<dbReference type="SUPFAM" id="SSF46689">
    <property type="entry name" value="Homeodomain-like"/>
    <property type="match status" value="1"/>
</dbReference>
<evidence type="ECO:0000313" key="6">
    <source>
        <dbReference type="Proteomes" id="UP001254832"/>
    </source>
</evidence>
<dbReference type="PANTHER" id="PTHR46796">
    <property type="entry name" value="HTH-TYPE TRANSCRIPTIONAL ACTIVATOR RHAS-RELATED"/>
    <property type="match status" value="1"/>
</dbReference>
<dbReference type="Gene3D" id="1.10.10.60">
    <property type="entry name" value="Homeodomain-like"/>
    <property type="match status" value="1"/>
</dbReference>
<dbReference type="InterPro" id="IPR018060">
    <property type="entry name" value="HTH_AraC"/>
</dbReference>
<accession>A0AAP5LNV4</accession>
<evidence type="ECO:0000256" key="2">
    <source>
        <dbReference type="ARBA" id="ARBA00023125"/>
    </source>
</evidence>
<keyword evidence="3" id="KW-0804">Transcription</keyword>
<dbReference type="PANTHER" id="PTHR46796:SF13">
    <property type="entry name" value="HTH-TYPE TRANSCRIPTIONAL ACTIVATOR RHAS"/>
    <property type="match status" value="1"/>
</dbReference>